<evidence type="ECO:0000256" key="4">
    <source>
        <dbReference type="ARBA" id="ARBA00022989"/>
    </source>
</evidence>
<dbReference type="PANTHER" id="PTHR42770">
    <property type="entry name" value="AMINO ACID TRANSPORTER-RELATED"/>
    <property type="match status" value="1"/>
</dbReference>
<gene>
    <name evidence="6" type="ORF">K1I37_19305</name>
</gene>
<keyword evidence="5" id="KW-0472">Membrane</keyword>
<comment type="subcellular location">
    <subcellularLocation>
        <location evidence="1">Cell membrane</location>
        <topology evidence="1">Multi-pass membrane protein</topology>
    </subcellularLocation>
</comment>
<dbReference type="STRING" id="1356854.N007_01030"/>
<dbReference type="EMBL" id="CP080467">
    <property type="protein sequence ID" value="UNO48763.1"/>
    <property type="molecule type" value="Genomic_DNA"/>
</dbReference>
<dbReference type="OrthoDB" id="3181223at2"/>
<dbReference type="TCDB" id="2.A.3.3.21">
    <property type="family name" value="the amino acid-polyamine-organocation (apc) family"/>
</dbReference>
<accession>A0A9E6ZH78</accession>
<dbReference type="GO" id="GO:0022857">
    <property type="term" value="F:transmembrane transporter activity"/>
    <property type="evidence" value="ECO:0007669"/>
    <property type="project" value="InterPro"/>
</dbReference>
<keyword evidence="7" id="KW-1185">Reference proteome</keyword>
<evidence type="ECO:0000313" key="6">
    <source>
        <dbReference type="EMBL" id="UNO48763.1"/>
    </source>
</evidence>
<dbReference type="AlphaFoldDB" id="T0C0E1"/>
<reference evidence="7" key="1">
    <citation type="journal article" date="2022" name="G3 (Bethesda)">
        <title>Unveiling the complete genome sequence of Alicyclobacillus acidoterrestris DSM 3922T, a taint-producing strain.</title>
        <authorList>
            <person name="Leonardo I.C."/>
            <person name="Barreto Crespo M.T."/>
            <person name="Gaspar F.B."/>
        </authorList>
    </citation>
    <scope>NUCLEOTIDE SEQUENCE [LARGE SCALE GENOMIC DNA]</scope>
    <source>
        <strain evidence="7">DSM 3922</strain>
    </source>
</reference>
<evidence type="ECO:0000256" key="2">
    <source>
        <dbReference type="ARBA" id="ARBA00022475"/>
    </source>
</evidence>
<proteinExistence type="predicted"/>
<keyword evidence="3" id="KW-0812">Transmembrane</keyword>
<dbReference type="GO" id="GO:0005886">
    <property type="term" value="C:plasma membrane"/>
    <property type="evidence" value="ECO:0007669"/>
    <property type="project" value="UniProtKB-SubCell"/>
</dbReference>
<dbReference type="PIRSF" id="PIRSF006060">
    <property type="entry name" value="AA_transporter"/>
    <property type="match status" value="1"/>
</dbReference>
<name>T0C0E1_ALIAG</name>
<dbReference type="eggNOG" id="COG0531">
    <property type="taxonomic scope" value="Bacteria"/>
</dbReference>
<dbReference type="Proteomes" id="UP000829401">
    <property type="component" value="Chromosome"/>
</dbReference>
<dbReference type="PANTHER" id="PTHR42770:SF7">
    <property type="entry name" value="MEMBRANE PROTEIN"/>
    <property type="match status" value="1"/>
</dbReference>
<evidence type="ECO:0000256" key="1">
    <source>
        <dbReference type="ARBA" id="ARBA00004651"/>
    </source>
</evidence>
<keyword evidence="2" id="KW-1003">Cell membrane</keyword>
<dbReference type="Pfam" id="PF13520">
    <property type="entry name" value="AA_permease_2"/>
    <property type="match status" value="1"/>
</dbReference>
<evidence type="ECO:0000313" key="7">
    <source>
        <dbReference type="Proteomes" id="UP000829401"/>
    </source>
</evidence>
<dbReference type="Gene3D" id="1.20.1740.10">
    <property type="entry name" value="Amino acid/polyamine transporter I"/>
    <property type="match status" value="1"/>
</dbReference>
<dbReference type="InterPro" id="IPR002293">
    <property type="entry name" value="AA/rel_permease1"/>
</dbReference>
<dbReference type="RefSeq" id="WP_021296580.1">
    <property type="nucleotide sequence ID" value="NZ_AURB01000131.1"/>
</dbReference>
<sequence length="490" mass="52956">MQQRLNRTLGLIAIVAFGLTNEIASGLFFVSTQIQKTAPGVGSLVPLLMIVGGLITFITVIAYRYFFASGLIGAGGEYVMLSKSVSQPIGFVSTFLAWFGLTGSLGSLSYTAPTFLATAASSIGLQGAAQFLSSNIGILIGGLVIIWAFWLIHVRGVRLAGILAVIAMCIVLFVAILLMVVGFSTNQNTLASAVATHLHIPLNHILNASPAHHVSPGVAFGSALPVLFFGYLGLSTATQTGGEAVNAQHTLPRGVLFTVSVVTVVYTVFAFAIYHAVPWRIIGGLSSMNYTDYTTSSGLLQFVMPHWLSAVINVLVALIVIKTLLPIFLAQSRWVFAWSEDGILPSVFGRTHARYHTPVLALTISAIFGSISLIESIDLGYVFGVNLRVLSVMIVFFFMGVGMIVFPKRSPERYRQNRSKLASLRWLQVLLGVVLMLVSIWFIVSITISSWTDSLILQPFVQAAIVAVIAIVIYVVRPKNKVKKQHTMNH</sequence>
<keyword evidence="4" id="KW-1133">Transmembrane helix</keyword>
<evidence type="ECO:0000256" key="3">
    <source>
        <dbReference type="ARBA" id="ARBA00022692"/>
    </source>
</evidence>
<protein>
    <submittedName>
        <fullName evidence="6">APC family permease</fullName>
    </submittedName>
</protein>
<dbReference type="KEGG" id="aaco:K1I37_19305"/>
<organism evidence="6 7">
    <name type="scientific">Alicyclobacillus acidoterrestris (strain ATCC 49025 / DSM 3922 / CIP 106132 / NCIMB 13137 / GD3B)</name>
    <dbReference type="NCBI Taxonomy" id="1356854"/>
    <lineage>
        <taxon>Bacteria</taxon>
        <taxon>Bacillati</taxon>
        <taxon>Bacillota</taxon>
        <taxon>Bacilli</taxon>
        <taxon>Bacillales</taxon>
        <taxon>Alicyclobacillaceae</taxon>
        <taxon>Alicyclobacillus</taxon>
    </lineage>
</organism>
<accession>T0C0E1</accession>
<dbReference type="InterPro" id="IPR050367">
    <property type="entry name" value="APC_superfamily"/>
</dbReference>
<evidence type="ECO:0000256" key="5">
    <source>
        <dbReference type="ARBA" id="ARBA00023136"/>
    </source>
</evidence>